<name>A0A832V257_9ARCH</name>
<keyword evidence="3" id="KW-1185">Reference proteome</keyword>
<dbReference type="Proteomes" id="UP000646946">
    <property type="component" value="Unassembled WGS sequence"/>
</dbReference>
<dbReference type="Gene3D" id="3.60.15.10">
    <property type="entry name" value="Ribonuclease Z/Hydroxyacylglutathione hydrolase-like"/>
    <property type="match status" value="1"/>
</dbReference>
<evidence type="ECO:0000313" key="2">
    <source>
        <dbReference type="EMBL" id="HIK00873.1"/>
    </source>
</evidence>
<evidence type="ECO:0000313" key="3">
    <source>
        <dbReference type="Proteomes" id="UP000646946"/>
    </source>
</evidence>
<dbReference type="SUPFAM" id="SSF56281">
    <property type="entry name" value="Metallo-hydrolase/oxidoreductase"/>
    <property type="match status" value="1"/>
</dbReference>
<proteinExistence type="predicted"/>
<dbReference type="PANTHER" id="PTHR46018">
    <property type="entry name" value="ZINC PHOSPHODIESTERASE ELAC PROTEIN 1"/>
    <property type="match status" value="1"/>
</dbReference>
<dbReference type="GO" id="GO:0042781">
    <property type="term" value="F:3'-tRNA processing endoribonuclease activity"/>
    <property type="evidence" value="ECO:0007669"/>
    <property type="project" value="TreeGrafter"/>
</dbReference>
<evidence type="ECO:0000259" key="1">
    <source>
        <dbReference type="Pfam" id="PF12706"/>
    </source>
</evidence>
<sequence>MTELIFLGTGGGRFAMITQKRATGGFRLNLDKFKIHVDPGPGAIVRSIQNKQNPQNLNCIIVTHAHPDHATDTAPLIEAMCRGMLKERGYLIVSKSVIAGAKEIGPVLGKYHYERPKKFLTPKAGDRIELEENGSKISVEIIEAQHSDPTSFGVKFYFDKKVVGYTGDTAYFEKLKMLYKNCDILILDNTRPGNQRIPYHLCTEDTIKILKVAKPKLAILTHLGMKMITGSPISEAQSIERETGVVTLAAEDGMKVNIEESLTQIQQASLKSFEKK</sequence>
<dbReference type="Pfam" id="PF12706">
    <property type="entry name" value="Lactamase_B_2"/>
    <property type="match status" value="1"/>
</dbReference>
<dbReference type="InterPro" id="IPR001279">
    <property type="entry name" value="Metallo-B-lactamas"/>
</dbReference>
<dbReference type="AlphaFoldDB" id="A0A832V257"/>
<reference evidence="2 3" key="1">
    <citation type="journal article" name="Nat. Commun.">
        <title>Undinarchaeota illuminate DPANN phylogeny and the impact of gene transfer on archaeal evolution.</title>
        <authorList>
            <person name="Dombrowski N."/>
            <person name="Williams T.A."/>
            <person name="Sun J."/>
            <person name="Woodcroft B.J."/>
            <person name="Lee J.H."/>
            <person name="Minh B.Q."/>
            <person name="Rinke C."/>
            <person name="Spang A."/>
        </authorList>
    </citation>
    <scope>NUCLEOTIDE SEQUENCE [LARGE SCALE GENOMIC DNA]</scope>
    <source>
        <strain evidence="2">MAG_bin1129</strain>
    </source>
</reference>
<accession>A0A832V257</accession>
<gene>
    <name evidence="2" type="ORF">H1016_05045</name>
</gene>
<dbReference type="CDD" id="cd07741">
    <property type="entry name" value="metallo-hydrolase-like_MBL-fold"/>
    <property type="match status" value="1"/>
</dbReference>
<dbReference type="InterPro" id="IPR036866">
    <property type="entry name" value="RibonucZ/Hydroxyglut_hydro"/>
</dbReference>
<feature type="domain" description="Metallo-beta-lactamase" evidence="1">
    <location>
        <begin position="35"/>
        <end position="222"/>
    </location>
</feature>
<dbReference type="PANTHER" id="PTHR46018:SF2">
    <property type="entry name" value="ZINC PHOSPHODIESTERASE ELAC PROTEIN 1"/>
    <property type="match status" value="1"/>
</dbReference>
<protein>
    <submittedName>
        <fullName evidence="2">MBL fold metallo-hydrolase</fullName>
    </submittedName>
</protein>
<comment type="caution">
    <text evidence="2">The sequence shown here is derived from an EMBL/GenBank/DDBJ whole genome shotgun (WGS) entry which is preliminary data.</text>
</comment>
<organism evidence="2 3">
    <name type="scientific">Candidatus Naiadarchaeum limnaeum</name>
    <dbReference type="NCBI Taxonomy" id="2756139"/>
    <lineage>
        <taxon>Archaea</taxon>
        <taxon>Candidatus Undinarchaeota</taxon>
        <taxon>Candidatus Undinarchaeia</taxon>
        <taxon>Candidatus Naiadarchaeales</taxon>
        <taxon>Candidatus Naiadarchaeaceae</taxon>
        <taxon>Candidatus Naiadarchaeum</taxon>
    </lineage>
</organism>
<dbReference type="EMBL" id="DVAB01000042">
    <property type="protein sequence ID" value="HIK00873.1"/>
    <property type="molecule type" value="Genomic_DNA"/>
</dbReference>